<sequence>MTSETMTSRQRILASIRGDEVDRFPVWLKMDNGTWQGSQPEPYRSMGSRELLTACGCDLIDWACANTKSHNPHTEMREQRRNGSVTQTIDTPDGPLVKEYGVDPVSGWHPTKYMVETAEDLAAVRWMFKDTSFTVEDGSPEAARQKQQQCETDGALTCTGLGPSPLMNLIEDICGPENANYLAFDEPELFDEVVQLMHAEFLRHLDVFLPIQVADTCWLTENTSTTLISPGQFAKYCGPHLRDYGQRIVDHDIIAVHHMCGTLNVLLEEIDALPAQVNEAYTTSPLGDVSLADGRRRMPSKALWGGTNATLWLEPVETIVRTVADDLADCPDTRKIFLTSAGVLPPPVSFDKARDTVEQLKRL</sequence>
<dbReference type="InterPro" id="IPR000257">
    <property type="entry name" value="Uroporphyrinogen_deCOase"/>
</dbReference>
<name>A0A0F9W419_9ZZZZ</name>
<comment type="caution">
    <text evidence="3">The sequence shown here is derived from an EMBL/GenBank/DDBJ whole genome shotgun (WGS) entry which is preliminary data.</text>
</comment>
<dbReference type="EMBL" id="LAZR01000003">
    <property type="protein sequence ID" value="KKO11115.1"/>
    <property type="molecule type" value="Genomic_DNA"/>
</dbReference>
<proteinExistence type="predicted"/>
<dbReference type="Gene3D" id="3.20.20.210">
    <property type="match status" value="1"/>
</dbReference>
<accession>A0A0F9W419</accession>
<feature type="domain" description="Uroporphyrinogen decarboxylase (URO-D)" evidence="2">
    <location>
        <begin position="173"/>
        <end position="360"/>
    </location>
</feature>
<gene>
    <name evidence="3" type="ORF">LCGC14_0015910</name>
</gene>
<evidence type="ECO:0000313" key="3">
    <source>
        <dbReference type="EMBL" id="KKO11115.1"/>
    </source>
</evidence>
<reference evidence="3" key="1">
    <citation type="journal article" date="2015" name="Nature">
        <title>Complex archaea that bridge the gap between prokaryotes and eukaryotes.</title>
        <authorList>
            <person name="Spang A."/>
            <person name="Saw J.H."/>
            <person name="Jorgensen S.L."/>
            <person name="Zaremba-Niedzwiedzka K."/>
            <person name="Martijn J."/>
            <person name="Lind A.E."/>
            <person name="van Eijk R."/>
            <person name="Schleper C."/>
            <person name="Guy L."/>
            <person name="Ettema T.J."/>
        </authorList>
    </citation>
    <scope>NUCLEOTIDE SEQUENCE</scope>
</reference>
<dbReference type="AlphaFoldDB" id="A0A0F9W419"/>
<organism evidence="3">
    <name type="scientific">marine sediment metagenome</name>
    <dbReference type="NCBI Taxonomy" id="412755"/>
    <lineage>
        <taxon>unclassified sequences</taxon>
        <taxon>metagenomes</taxon>
        <taxon>ecological metagenomes</taxon>
    </lineage>
</organism>
<feature type="compositionally biased region" description="Basic and acidic residues" evidence="1">
    <location>
        <begin position="72"/>
        <end position="81"/>
    </location>
</feature>
<dbReference type="Pfam" id="PF01208">
    <property type="entry name" value="URO-D"/>
    <property type="match status" value="1"/>
</dbReference>
<evidence type="ECO:0000259" key="2">
    <source>
        <dbReference type="Pfam" id="PF01208"/>
    </source>
</evidence>
<dbReference type="GO" id="GO:0004853">
    <property type="term" value="F:uroporphyrinogen decarboxylase activity"/>
    <property type="evidence" value="ECO:0007669"/>
    <property type="project" value="InterPro"/>
</dbReference>
<protein>
    <recommendedName>
        <fullName evidence="2">Uroporphyrinogen decarboxylase (URO-D) domain-containing protein</fullName>
    </recommendedName>
</protein>
<feature type="region of interest" description="Disordered" evidence="1">
    <location>
        <begin position="70"/>
        <end position="95"/>
    </location>
</feature>
<dbReference type="SUPFAM" id="SSF51726">
    <property type="entry name" value="UROD/MetE-like"/>
    <property type="match status" value="1"/>
</dbReference>
<evidence type="ECO:0000256" key="1">
    <source>
        <dbReference type="SAM" id="MobiDB-lite"/>
    </source>
</evidence>
<dbReference type="GO" id="GO:0006779">
    <property type="term" value="P:porphyrin-containing compound biosynthetic process"/>
    <property type="evidence" value="ECO:0007669"/>
    <property type="project" value="InterPro"/>
</dbReference>
<dbReference type="InterPro" id="IPR038071">
    <property type="entry name" value="UROD/MetE-like_sf"/>
</dbReference>